<dbReference type="InterPro" id="IPR036661">
    <property type="entry name" value="Luciferase-like_sf"/>
</dbReference>
<evidence type="ECO:0000313" key="4">
    <source>
        <dbReference type="Proteomes" id="UP000239874"/>
    </source>
</evidence>
<dbReference type="GO" id="GO:0016705">
    <property type="term" value="F:oxidoreductase activity, acting on paired donors, with incorporation or reduction of molecular oxygen"/>
    <property type="evidence" value="ECO:0007669"/>
    <property type="project" value="InterPro"/>
</dbReference>
<comment type="caution">
    <text evidence="3">The sequence shown here is derived from an EMBL/GenBank/DDBJ whole genome shotgun (WGS) entry which is preliminary data.</text>
</comment>
<gene>
    <name evidence="3" type="ORF">C5E45_26180</name>
</gene>
<dbReference type="CDD" id="cd01097">
    <property type="entry name" value="Tetrahydromethanopterin_reductase"/>
    <property type="match status" value="1"/>
</dbReference>
<dbReference type="PANTHER" id="PTHR43244">
    <property type="match status" value="1"/>
</dbReference>
<dbReference type="EMBL" id="PSZC01000022">
    <property type="protein sequence ID" value="PPJ35348.1"/>
    <property type="molecule type" value="Genomic_DNA"/>
</dbReference>
<accession>A0A2S6AJE9</accession>
<dbReference type="InterPro" id="IPR050564">
    <property type="entry name" value="F420-G6PD/mer"/>
</dbReference>
<sequence>MMEPRPFRFGIVATEVSGATEWAQTAREAEDSGFAALLLPELPPPVPAPLPALAFAAAVTSTLELGTWVLANDFRNPVTVAREAATLDLLTGGRFRVGIGAGQPGDGYPALGITAGSGAARVERLAESVRIINTLFRGGSVHAAGGHYSSAGARLLPPPERKILLLIAAGGRRATELAATFLAISTTADGTWSANCSARQRFSTMVAGKVRAIGAQERGEGFVRHRPQRSRWHFRGLPRMCRAARVG</sequence>
<evidence type="ECO:0000313" key="3">
    <source>
        <dbReference type="EMBL" id="PPJ35348.1"/>
    </source>
</evidence>
<protein>
    <recommendedName>
        <fullName evidence="2">Luciferase-like domain-containing protein</fullName>
    </recommendedName>
</protein>
<keyword evidence="1" id="KW-0560">Oxidoreductase</keyword>
<feature type="domain" description="Luciferase-like" evidence="2">
    <location>
        <begin position="18"/>
        <end position="180"/>
    </location>
</feature>
<organism evidence="3 4">
    <name type="scientific">Nocardia nova</name>
    <dbReference type="NCBI Taxonomy" id="37330"/>
    <lineage>
        <taxon>Bacteria</taxon>
        <taxon>Bacillati</taxon>
        <taxon>Actinomycetota</taxon>
        <taxon>Actinomycetes</taxon>
        <taxon>Mycobacteriales</taxon>
        <taxon>Nocardiaceae</taxon>
        <taxon>Nocardia</taxon>
    </lineage>
</organism>
<proteinExistence type="predicted"/>
<dbReference type="SUPFAM" id="SSF51679">
    <property type="entry name" value="Bacterial luciferase-like"/>
    <property type="match status" value="1"/>
</dbReference>
<dbReference type="Pfam" id="PF00296">
    <property type="entry name" value="Bac_luciferase"/>
    <property type="match status" value="1"/>
</dbReference>
<dbReference type="Proteomes" id="UP000239874">
    <property type="component" value="Unassembled WGS sequence"/>
</dbReference>
<evidence type="ECO:0000256" key="1">
    <source>
        <dbReference type="ARBA" id="ARBA00023002"/>
    </source>
</evidence>
<reference evidence="3 4" key="1">
    <citation type="submission" date="2018-02" db="EMBL/GenBank/DDBJ databases">
        <title>8 Nocardia nova and 1 Nocardia cyriacigeorgica strain used for evolution to TMP-SMX.</title>
        <authorList>
            <person name="Mehta H."/>
            <person name="Weng J."/>
            <person name="Shamoo Y."/>
        </authorList>
    </citation>
    <scope>NUCLEOTIDE SEQUENCE [LARGE SCALE GENOMIC DNA]</scope>
    <source>
        <strain evidence="3 4">MDA3139</strain>
    </source>
</reference>
<dbReference type="InterPro" id="IPR011251">
    <property type="entry name" value="Luciferase-like_dom"/>
</dbReference>
<dbReference type="PANTHER" id="PTHR43244:SF1">
    <property type="entry name" value="5,10-METHYLENETETRAHYDROMETHANOPTERIN REDUCTASE"/>
    <property type="match status" value="1"/>
</dbReference>
<evidence type="ECO:0000259" key="2">
    <source>
        <dbReference type="Pfam" id="PF00296"/>
    </source>
</evidence>
<dbReference type="Gene3D" id="3.20.20.30">
    <property type="entry name" value="Luciferase-like domain"/>
    <property type="match status" value="1"/>
</dbReference>
<dbReference type="AlphaFoldDB" id="A0A2S6AJE9"/>
<name>A0A2S6AJE9_9NOCA</name>